<keyword evidence="3 5" id="KW-0808">Transferase</keyword>
<accession>A0A6G9RNZ6</accession>
<dbReference type="InterPro" id="IPR041698">
    <property type="entry name" value="Methyltransf_25"/>
</dbReference>
<keyword evidence="6" id="KW-1185">Reference proteome</keyword>
<keyword evidence="2 5" id="KW-0489">Methyltransferase</keyword>
<comment type="similarity">
    <text evidence="1">Belongs to the methyltransferase superfamily.</text>
</comment>
<proteinExistence type="inferred from homology"/>
<dbReference type="AlphaFoldDB" id="A0A6G9RNZ6"/>
<evidence type="ECO:0000259" key="4">
    <source>
        <dbReference type="Pfam" id="PF13649"/>
    </source>
</evidence>
<dbReference type="EMBL" id="CP050321">
    <property type="protein sequence ID" value="QIR27679.1"/>
    <property type="molecule type" value="Genomic_DNA"/>
</dbReference>
<dbReference type="Gene3D" id="3.40.50.150">
    <property type="entry name" value="Vaccinia Virus protein VP39"/>
    <property type="match status" value="1"/>
</dbReference>
<protein>
    <submittedName>
        <fullName evidence="5">Class I SAM-dependent methyltransferase</fullName>
    </submittedName>
</protein>
<dbReference type="KEGG" id="kgn:GY169_13090"/>
<dbReference type="GO" id="GO:0008168">
    <property type="term" value="F:methyltransferase activity"/>
    <property type="evidence" value="ECO:0007669"/>
    <property type="project" value="UniProtKB-KW"/>
</dbReference>
<evidence type="ECO:0000256" key="3">
    <source>
        <dbReference type="ARBA" id="ARBA00022679"/>
    </source>
</evidence>
<evidence type="ECO:0000256" key="2">
    <source>
        <dbReference type="ARBA" id="ARBA00022603"/>
    </source>
</evidence>
<dbReference type="CDD" id="cd02440">
    <property type="entry name" value="AdoMet_MTases"/>
    <property type="match status" value="1"/>
</dbReference>
<dbReference type="Proteomes" id="UP000503580">
    <property type="component" value="Chromosome"/>
</dbReference>
<gene>
    <name evidence="5" type="ORF">GY169_13090</name>
</gene>
<dbReference type="InterPro" id="IPR029063">
    <property type="entry name" value="SAM-dependent_MTases_sf"/>
</dbReference>
<feature type="domain" description="Methyltransferase" evidence="4">
    <location>
        <begin position="45"/>
        <end position="138"/>
    </location>
</feature>
<reference evidence="5 6" key="1">
    <citation type="submission" date="2020-02" db="EMBL/GenBank/DDBJ databases">
        <title>Whole genome PO2S7.</title>
        <authorList>
            <person name="Singha K.M."/>
        </authorList>
    </citation>
    <scope>NUCLEOTIDE SEQUENCE [LARGE SCALE GENOMIC DNA]</scope>
    <source>
        <strain evidence="5 6">PO2S7</strain>
    </source>
</reference>
<name>A0A6G9RNZ6_9ENTR</name>
<evidence type="ECO:0000313" key="6">
    <source>
        <dbReference type="Proteomes" id="UP000503580"/>
    </source>
</evidence>
<dbReference type="PANTHER" id="PTHR12176">
    <property type="entry name" value="SAM-DEPENDENT METHYLTRANSFERASE SUPERFAMILY PROTEIN"/>
    <property type="match status" value="1"/>
</dbReference>
<organism evidence="5 6">
    <name type="scientific">Kluyvera genomosp. 3</name>
    <dbReference type="NCBI Taxonomy" id="2774055"/>
    <lineage>
        <taxon>Bacteria</taxon>
        <taxon>Pseudomonadati</taxon>
        <taxon>Pseudomonadota</taxon>
        <taxon>Gammaproteobacteria</taxon>
        <taxon>Enterobacterales</taxon>
        <taxon>Enterobacteriaceae</taxon>
        <taxon>Kluyvera</taxon>
    </lineage>
</organism>
<dbReference type="SUPFAM" id="SSF53335">
    <property type="entry name" value="S-adenosyl-L-methionine-dependent methyltransferases"/>
    <property type="match status" value="1"/>
</dbReference>
<dbReference type="InterPro" id="IPR051419">
    <property type="entry name" value="Lys/N-term_MeTrsfase_sf"/>
</dbReference>
<dbReference type="Pfam" id="PF13649">
    <property type="entry name" value="Methyltransf_25"/>
    <property type="match status" value="1"/>
</dbReference>
<dbReference type="RefSeq" id="WP_167576012.1">
    <property type="nucleotide sequence ID" value="NZ_CP050321.1"/>
</dbReference>
<evidence type="ECO:0000256" key="1">
    <source>
        <dbReference type="ARBA" id="ARBA00008361"/>
    </source>
</evidence>
<evidence type="ECO:0000313" key="5">
    <source>
        <dbReference type="EMBL" id="QIR27679.1"/>
    </source>
</evidence>
<sequence length="194" mass="22241">MSAPEKNTDFDEAYRSDVGHMMWTDSNVPTELKNFIRQNSPLNALELGCGLGLFADYFSKEGIKITAVDFSAVAIEKARNRVREGYESPRFHTGDVTNLKDISGPFDVSYDIGCFHCLDEPGQMKYAREVNRLLKPGGMHLIWAMDISPRRMPLSPQVIEKVFGQYFELVSAARHYRREADSHWYRLLKKKDKS</sequence>
<dbReference type="GO" id="GO:0032259">
    <property type="term" value="P:methylation"/>
    <property type="evidence" value="ECO:0007669"/>
    <property type="project" value="UniProtKB-KW"/>
</dbReference>